<organism evidence="2">
    <name type="scientific">Salmonella enterica</name>
    <name type="common">Salmonella choleraesuis</name>
    <dbReference type="NCBI Taxonomy" id="28901"/>
    <lineage>
        <taxon>Bacteria</taxon>
        <taxon>Pseudomonadati</taxon>
        <taxon>Pseudomonadota</taxon>
        <taxon>Gammaproteobacteria</taxon>
        <taxon>Enterobacterales</taxon>
        <taxon>Enterobacteriaceae</taxon>
        <taxon>Salmonella</taxon>
    </lineage>
</organism>
<proteinExistence type="predicted"/>
<evidence type="ECO:0000313" key="2">
    <source>
        <dbReference type="EMBL" id="EBS9878491.1"/>
    </source>
</evidence>
<sequence length="199" mass="22217">MIGQSDSVTNFYSQLPLCELADIFHFDNQRCQFLSALTPLQPLYMKAGADADSLMAVIMAQAMNHGNLTMSQTSDIPYHAPNDSYEQYQHISTLKAACDCIGEGIKTLPVFPYYSLEQGELYDAVDGQKFSVERPTIKAWVSKKYFGLGRGVVAYTLLCNHIPLNGYPQVARNSHRSKIALNLGISFVQRSRRLLAKKS</sequence>
<comment type="caution">
    <text evidence="2">The sequence shown here is derived from an EMBL/GenBank/DDBJ whole genome shotgun (WGS) entry which is preliminary data.</text>
</comment>
<protein>
    <submittedName>
        <fullName evidence="2">Tn3 family transposase</fullName>
    </submittedName>
</protein>
<feature type="domain" description="Tn3 transposase DDE" evidence="1">
    <location>
        <begin position="22"/>
        <end position="168"/>
    </location>
</feature>
<dbReference type="AlphaFoldDB" id="A0A5V1ACB2"/>
<gene>
    <name evidence="2" type="ORF">CEJ02_23015</name>
</gene>
<evidence type="ECO:0000259" key="1">
    <source>
        <dbReference type="Pfam" id="PF01526"/>
    </source>
</evidence>
<dbReference type="Pfam" id="PF01526">
    <property type="entry name" value="DDE_Tnp_Tn3"/>
    <property type="match status" value="1"/>
</dbReference>
<reference evidence="2" key="1">
    <citation type="submission" date="2018-07" db="EMBL/GenBank/DDBJ databases">
        <authorList>
            <consortium name="GenomeTrakr network: Whole genome sequencing for foodborne pathogen traceback"/>
        </authorList>
    </citation>
    <scope>NUCLEOTIDE SEQUENCE</scope>
    <source>
        <strain evidence="2">CFSAN065048</strain>
    </source>
</reference>
<name>A0A5V1ACB2_SALER</name>
<accession>A0A5V1ACB2</accession>
<dbReference type="GO" id="GO:0004803">
    <property type="term" value="F:transposase activity"/>
    <property type="evidence" value="ECO:0007669"/>
    <property type="project" value="InterPro"/>
</dbReference>
<dbReference type="GO" id="GO:0006313">
    <property type="term" value="P:DNA transposition"/>
    <property type="evidence" value="ECO:0007669"/>
    <property type="project" value="InterPro"/>
</dbReference>
<dbReference type="EMBL" id="AAGXGX010000033">
    <property type="protein sequence ID" value="EBS9878491.1"/>
    <property type="molecule type" value="Genomic_DNA"/>
</dbReference>
<dbReference type="InterPro" id="IPR002513">
    <property type="entry name" value="Tn3_Tnp_DDE_dom"/>
</dbReference>